<reference evidence="2 3" key="1">
    <citation type="journal article" date="2018" name="Mol. Biol. Evol.">
        <title>Broad Genomic Sampling Reveals a Smut Pathogenic Ancestry of the Fungal Clade Ustilaginomycotina.</title>
        <authorList>
            <person name="Kijpornyongpan T."/>
            <person name="Mondo S.J."/>
            <person name="Barry K."/>
            <person name="Sandor L."/>
            <person name="Lee J."/>
            <person name="Lipzen A."/>
            <person name="Pangilinan J."/>
            <person name="LaButti K."/>
            <person name="Hainaut M."/>
            <person name="Henrissat B."/>
            <person name="Grigoriev I.V."/>
            <person name="Spatafora J.W."/>
            <person name="Aime M.C."/>
        </authorList>
    </citation>
    <scope>NUCLEOTIDE SEQUENCE [LARGE SCALE GENOMIC DNA]</scope>
    <source>
        <strain evidence="2 3">MCA 4186</strain>
    </source>
</reference>
<sequence>MLHSLRSVHTSAVASHARLFMHRCMWIAQVHRCRPGKRAPDPDSDIEADAADDNGASDTLERDVQEALAAGLELDTELAAADDAAGLEQHLEPLPDEQRDTPAPGPLAHARAVGDDDDDAGLRRDYVLGRCPSCPSPDSVAHGYLECPVVWERVWQPCLKLLPLLHGRLCGKLATRVLDGFSAPFDMVCYWPARHFATPDAEALRSRLALWRDVVIAHIADARHAAIAASAHGLQRVLASYGDSAAAVTRELTACLSAARARASVSAAATAAFDRRWIDDGSLLEP</sequence>
<keyword evidence="3" id="KW-1185">Reference proteome</keyword>
<feature type="region of interest" description="Disordered" evidence="1">
    <location>
        <begin position="34"/>
        <end position="59"/>
    </location>
</feature>
<dbReference type="RefSeq" id="XP_025596563.1">
    <property type="nucleotide sequence ID" value="XM_025741203.1"/>
</dbReference>
<dbReference type="AlphaFoldDB" id="A0A316Z5E7"/>
<feature type="compositionally biased region" description="Acidic residues" evidence="1">
    <location>
        <begin position="42"/>
        <end position="52"/>
    </location>
</feature>
<organism evidence="2 3">
    <name type="scientific">Tilletiopsis washingtonensis</name>
    <dbReference type="NCBI Taxonomy" id="58919"/>
    <lineage>
        <taxon>Eukaryota</taxon>
        <taxon>Fungi</taxon>
        <taxon>Dikarya</taxon>
        <taxon>Basidiomycota</taxon>
        <taxon>Ustilaginomycotina</taxon>
        <taxon>Exobasidiomycetes</taxon>
        <taxon>Entylomatales</taxon>
        <taxon>Entylomatales incertae sedis</taxon>
        <taxon>Tilletiopsis</taxon>
    </lineage>
</organism>
<gene>
    <name evidence="2" type="ORF">FA09DRAFT_326325</name>
</gene>
<accession>A0A316Z5E7</accession>
<dbReference type="GeneID" id="37268747"/>
<proteinExistence type="predicted"/>
<dbReference type="EMBL" id="KZ819300">
    <property type="protein sequence ID" value="PWN96284.1"/>
    <property type="molecule type" value="Genomic_DNA"/>
</dbReference>
<dbReference type="Proteomes" id="UP000245946">
    <property type="component" value="Unassembled WGS sequence"/>
</dbReference>
<name>A0A316Z5E7_9BASI</name>
<protein>
    <submittedName>
        <fullName evidence="2">Uncharacterized protein</fullName>
    </submittedName>
</protein>
<evidence type="ECO:0000313" key="3">
    <source>
        <dbReference type="Proteomes" id="UP000245946"/>
    </source>
</evidence>
<evidence type="ECO:0000256" key="1">
    <source>
        <dbReference type="SAM" id="MobiDB-lite"/>
    </source>
</evidence>
<feature type="region of interest" description="Disordered" evidence="1">
    <location>
        <begin position="93"/>
        <end position="115"/>
    </location>
</feature>
<evidence type="ECO:0000313" key="2">
    <source>
        <dbReference type="EMBL" id="PWN96284.1"/>
    </source>
</evidence>